<proteinExistence type="predicted"/>
<name>A0ACC0G799_9ERIC</name>
<evidence type="ECO:0000313" key="1">
    <source>
        <dbReference type="EMBL" id="KAI7996347.1"/>
    </source>
</evidence>
<dbReference type="Proteomes" id="UP001060215">
    <property type="component" value="Chromosome 10"/>
</dbReference>
<gene>
    <name evidence="1" type="ORF">LOK49_LG10G01252</name>
</gene>
<accession>A0ACC0G799</accession>
<dbReference type="EMBL" id="CM045767">
    <property type="protein sequence ID" value="KAI7996347.1"/>
    <property type="molecule type" value="Genomic_DNA"/>
</dbReference>
<organism evidence="1 2">
    <name type="scientific">Camellia lanceoleosa</name>
    <dbReference type="NCBI Taxonomy" id="1840588"/>
    <lineage>
        <taxon>Eukaryota</taxon>
        <taxon>Viridiplantae</taxon>
        <taxon>Streptophyta</taxon>
        <taxon>Embryophyta</taxon>
        <taxon>Tracheophyta</taxon>
        <taxon>Spermatophyta</taxon>
        <taxon>Magnoliopsida</taxon>
        <taxon>eudicotyledons</taxon>
        <taxon>Gunneridae</taxon>
        <taxon>Pentapetalae</taxon>
        <taxon>asterids</taxon>
        <taxon>Ericales</taxon>
        <taxon>Theaceae</taxon>
        <taxon>Camellia</taxon>
    </lineage>
</organism>
<sequence length="107" mass="12223">MKISIEFRKRHENQPSTTVNSQKAIRSYGDHNKQQSCMGSTQEKEKELEVFGQVIESLKNQLNEATFEMSTSQAKEEEMASKLSQIEQELEASRANEVELKKEAGSR</sequence>
<comment type="caution">
    <text evidence="1">The sequence shown here is derived from an EMBL/GenBank/DDBJ whole genome shotgun (WGS) entry which is preliminary data.</text>
</comment>
<evidence type="ECO:0000313" key="2">
    <source>
        <dbReference type="Proteomes" id="UP001060215"/>
    </source>
</evidence>
<reference evidence="1 2" key="1">
    <citation type="journal article" date="2022" name="Plant J.">
        <title>Chromosome-level genome of Camellia lanceoleosa provides a valuable resource for understanding genome evolution and self-incompatibility.</title>
        <authorList>
            <person name="Gong W."/>
            <person name="Xiao S."/>
            <person name="Wang L."/>
            <person name="Liao Z."/>
            <person name="Chang Y."/>
            <person name="Mo W."/>
            <person name="Hu G."/>
            <person name="Li W."/>
            <person name="Zhao G."/>
            <person name="Zhu H."/>
            <person name="Hu X."/>
            <person name="Ji K."/>
            <person name="Xiang X."/>
            <person name="Song Q."/>
            <person name="Yuan D."/>
            <person name="Jin S."/>
            <person name="Zhang L."/>
        </authorList>
    </citation>
    <scope>NUCLEOTIDE SEQUENCE [LARGE SCALE GENOMIC DNA]</scope>
    <source>
        <strain evidence="1">SQ_2022a</strain>
    </source>
</reference>
<keyword evidence="2" id="KW-1185">Reference proteome</keyword>
<protein>
    <submittedName>
        <fullName evidence="1">Interactor of constitutive active ROPs 1</fullName>
    </submittedName>
</protein>